<evidence type="ECO:0000313" key="2">
    <source>
        <dbReference type="Proteomes" id="UP001243375"/>
    </source>
</evidence>
<organism evidence="1 2">
    <name type="scientific">Naganishia vaughanmartiniae</name>
    <dbReference type="NCBI Taxonomy" id="1424756"/>
    <lineage>
        <taxon>Eukaryota</taxon>
        <taxon>Fungi</taxon>
        <taxon>Dikarya</taxon>
        <taxon>Basidiomycota</taxon>
        <taxon>Agaricomycotina</taxon>
        <taxon>Tremellomycetes</taxon>
        <taxon>Filobasidiales</taxon>
        <taxon>Filobasidiaceae</taxon>
        <taxon>Naganishia</taxon>
    </lineage>
</organism>
<comment type="caution">
    <text evidence="1">The sequence shown here is derived from an EMBL/GenBank/DDBJ whole genome shotgun (WGS) entry which is preliminary data.</text>
</comment>
<sequence>MSPFTVDKVMNDIQQTLDAIHLTAAKKKTKKARQKANRNKPSALLTLPAELLEIIASMVHQQSPKSLANFNLCSKTLYTLSLPMLRKEVVWKMNTWKNVQGRCNGYPPGWQFVESPWFWKGLFDTLPAEEVYLGSDDIVRARFPELKAVVRTEASKNVEVPKAVWLTIPYANSRQSTTTASPVAKIIGMAYRAWHIASSASAFVPRFVALYEAVDRGFIEAYISGKPWRKNMKQQGPDIRRFTPTTLRDFAFNADATLEVDTIFSKRSLDFHILSDFRQQDQVGRLLRGHRIWQLFHLVQHHFETSKLTFVVEGGFIFPEVGVWLQTVCIGSRSQKHFSSYENQDPNDLHLERQARLAAENESGETQVEVRPFVLEAILQVPLDTDGFVAESLELQQVLLRKVQQHGAISDGTTIPAYFPVKIEISDLGDPSLPPPSCKHVEIDFESAETRRVVLISECFPGGCDHKGYRDGQLMPPAEQNRWKDRMRAT</sequence>
<protein>
    <submittedName>
        <fullName evidence="1">Uncharacterized protein</fullName>
    </submittedName>
</protein>
<name>A0ACC2WZV5_9TREE</name>
<dbReference type="EMBL" id="JASBWU010000014">
    <property type="protein sequence ID" value="KAJ9116336.1"/>
    <property type="molecule type" value="Genomic_DNA"/>
</dbReference>
<proteinExistence type="predicted"/>
<dbReference type="Proteomes" id="UP001243375">
    <property type="component" value="Unassembled WGS sequence"/>
</dbReference>
<reference evidence="1" key="1">
    <citation type="submission" date="2023-04" db="EMBL/GenBank/DDBJ databases">
        <title>Draft Genome sequencing of Naganishia species isolated from polar environments using Oxford Nanopore Technology.</title>
        <authorList>
            <person name="Leo P."/>
            <person name="Venkateswaran K."/>
        </authorList>
    </citation>
    <scope>NUCLEOTIDE SEQUENCE</scope>
    <source>
        <strain evidence="1">MNA-CCFEE 5425</strain>
    </source>
</reference>
<gene>
    <name evidence="1" type="ORF">QFC22_004776</name>
</gene>
<accession>A0ACC2WZV5</accession>
<evidence type="ECO:0000313" key="1">
    <source>
        <dbReference type="EMBL" id="KAJ9116336.1"/>
    </source>
</evidence>
<keyword evidence="2" id="KW-1185">Reference proteome</keyword>